<organism evidence="1 2">
    <name type="scientific">Linum tenue</name>
    <dbReference type="NCBI Taxonomy" id="586396"/>
    <lineage>
        <taxon>Eukaryota</taxon>
        <taxon>Viridiplantae</taxon>
        <taxon>Streptophyta</taxon>
        <taxon>Embryophyta</taxon>
        <taxon>Tracheophyta</taxon>
        <taxon>Spermatophyta</taxon>
        <taxon>Magnoliopsida</taxon>
        <taxon>eudicotyledons</taxon>
        <taxon>Gunneridae</taxon>
        <taxon>Pentapetalae</taxon>
        <taxon>rosids</taxon>
        <taxon>fabids</taxon>
        <taxon>Malpighiales</taxon>
        <taxon>Linaceae</taxon>
        <taxon>Linum</taxon>
    </lineage>
</organism>
<gene>
    <name evidence="1" type="ORF">LITE_LOCUS47195</name>
</gene>
<comment type="caution">
    <text evidence="1">The sequence shown here is derived from an EMBL/GenBank/DDBJ whole genome shotgun (WGS) entry which is preliminary data.</text>
</comment>
<protein>
    <submittedName>
        <fullName evidence="1">Uncharacterized protein</fullName>
    </submittedName>
</protein>
<dbReference type="Proteomes" id="UP001154282">
    <property type="component" value="Unassembled WGS sequence"/>
</dbReference>
<proteinExistence type="predicted"/>
<keyword evidence="2" id="KW-1185">Reference proteome</keyword>
<dbReference type="EMBL" id="CAMGYJ010000010">
    <property type="protein sequence ID" value="CAI0554426.1"/>
    <property type="molecule type" value="Genomic_DNA"/>
</dbReference>
<name>A0AAV0RAX5_9ROSI</name>
<sequence>MNRGWSLSLSLYKKGIGACDQQTSRLLLQLAKQQLLQITKGKADREEEVKGKTEGVL</sequence>
<reference evidence="1" key="1">
    <citation type="submission" date="2022-08" db="EMBL/GenBank/DDBJ databases">
        <authorList>
            <person name="Gutierrez-Valencia J."/>
        </authorList>
    </citation>
    <scope>NUCLEOTIDE SEQUENCE</scope>
</reference>
<evidence type="ECO:0000313" key="2">
    <source>
        <dbReference type="Proteomes" id="UP001154282"/>
    </source>
</evidence>
<accession>A0AAV0RAX5</accession>
<dbReference type="AlphaFoldDB" id="A0AAV0RAX5"/>
<evidence type="ECO:0000313" key="1">
    <source>
        <dbReference type="EMBL" id="CAI0554426.1"/>
    </source>
</evidence>